<evidence type="ECO:0000256" key="5">
    <source>
        <dbReference type="RuleBase" id="RU003856"/>
    </source>
</evidence>
<evidence type="ECO:0000256" key="3">
    <source>
        <dbReference type="ARBA" id="ARBA00022900"/>
    </source>
</evidence>
<dbReference type="GO" id="GO:0005576">
    <property type="term" value="C:extracellular region"/>
    <property type="evidence" value="ECO:0007669"/>
    <property type="project" value="InterPro"/>
</dbReference>
<dbReference type="CDD" id="cd00023">
    <property type="entry name" value="BBI"/>
    <property type="match status" value="1"/>
</dbReference>
<dbReference type="SUPFAM" id="SSF57247">
    <property type="entry name" value="Bowman-Birk inhibitor, BBI"/>
    <property type="match status" value="1"/>
</dbReference>
<reference evidence="8 9" key="1">
    <citation type="submission" date="2023-10" db="EMBL/GenBank/DDBJ databases">
        <title>Chromosome-scale genome assembly provides insights into flower coloration mechanisms of Canna indica.</title>
        <authorList>
            <person name="Li C."/>
        </authorList>
    </citation>
    <scope>NUCLEOTIDE SEQUENCE [LARGE SCALE GENOMIC DNA]</scope>
    <source>
        <tissue evidence="8">Flower</tissue>
    </source>
</reference>
<dbReference type="PANTHER" id="PTHR33479">
    <property type="entry name" value="BOWMAN-BIRK TYPE BRAN TRYPSIN INHIBITOR"/>
    <property type="match status" value="1"/>
</dbReference>
<feature type="domain" description="Bowman-Birk serine protease inhibitors family" evidence="7">
    <location>
        <begin position="52"/>
        <end position="109"/>
    </location>
</feature>
<organism evidence="8 9">
    <name type="scientific">Canna indica</name>
    <name type="common">Indian-shot</name>
    <dbReference type="NCBI Taxonomy" id="4628"/>
    <lineage>
        <taxon>Eukaryota</taxon>
        <taxon>Viridiplantae</taxon>
        <taxon>Streptophyta</taxon>
        <taxon>Embryophyta</taxon>
        <taxon>Tracheophyta</taxon>
        <taxon>Spermatophyta</taxon>
        <taxon>Magnoliopsida</taxon>
        <taxon>Liliopsida</taxon>
        <taxon>Zingiberales</taxon>
        <taxon>Cannaceae</taxon>
        <taxon>Canna</taxon>
    </lineage>
</organism>
<keyword evidence="6" id="KW-0732">Signal</keyword>
<dbReference type="Proteomes" id="UP001327560">
    <property type="component" value="Chromosome 1"/>
</dbReference>
<evidence type="ECO:0000256" key="6">
    <source>
        <dbReference type="SAM" id="SignalP"/>
    </source>
</evidence>
<evidence type="ECO:0000256" key="2">
    <source>
        <dbReference type="ARBA" id="ARBA00022690"/>
    </source>
</evidence>
<feature type="signal peptide" evidence="6">
    <location>
        <begin position="1"/>
        <end position="20"/>
    </location>
</feature>
<dbReference type="Pfam" id="PF00228">
    <property type="entry name" value="Bowman-Birk_leg"/>
    <property type="match status" value="1"/>
</dbReference>
<gene>
    <name evidence="8" type="ORF">Cni_G02497</name>
</gene>
<feature type="chain" id="PRO_5042985670" description="Bowman-Birk serine protease inhibitors family domain-containing protein" evidence="6">
    <location>
        <begin position="21"/>
        <end position="117"/>
    </location>
</feature>
<dbReference type="AlphaFoldDB" id="A0AAQ3JQ78"/>
<accession>A0AAQ3JQ78</accession>
<keyword evidence="3 5" id="KW-0722">Serine protease inhibitor</keyword>
<evidence type="ECO:0000256" key="4">
    <source>
        <dbReference type="ARBA" id="ARBA00023157"/>
    </source>
</evidence>
<comment type="similarity">
    <text evidence="1 5">Belongs to the Bowman-Birk serine protease inhibitor family.</text>
</comment>
<evidence type="ECO:0000259" key="7">
    <source>
        <dbReference type="SMART" id="SM00269"/>
    </source>
</evidence>
<proteinExistence type="inferred from homology"/>
<dbReference type="SMART" id="SM00269">
    <property type="entry name" value="BowB"/>
    <property type="match status" value="1"/>
</dbReference>
<evidence type="ECO:0000313" key="9">
    <source>
        <dbReference type="Proteomes" id="UP001327560"/>
    </source>
</evidence>
<keyword evidence="2 5" id="KW-0646">Protease inhibitor</keyword>
<dbReference type="GO" id="GO:0004867">
    <property type="term" value="F:serine-type endopeptidase inhibitor activity"/>
    <property type="evidence" value="ECO:0007669"/>
    <property type="project" value="UniProtKB-KW"/>
</dbReference>
<keyword evidence="4" id="KW-1015">Disulfide bond</keyword>
<dbReference type="EMBL" id="CP136890">
    <property type="protein sequence ID" value="WOK93796.1"/>
    <property type="molecule type" value="Genomic_DNA"/>
</dbReference>
<dbReference type="InterPro" id="IPR000877">
    <property type="entry name" value="Prot_inh_BBI"/>
</dbReference>
<evidence type="ECO:0000256" key="1">
    <source>
        <dbReference type="ARBA" id="ARBA00008506"/>
    </source>
</evidence>
<keyword evidence="9" id="KW-1185">Reference proteome</keyword>
<protein>
    <recommendedName>
        <fullName evidence="7">Bowman-Birk serine protease inhibitors family domain-containing protein</fullName>
    </recommendedName>
</protein>
<dbReference type="InterPro" id="IPR035995">
    <property type="entry name" value="Bowman-Birk_prot_inh"/>
</dbReference>
<name>A0AAQ3JQ78_9LILI</name>
<sequence length="117" mass="13147">MRRNLVALSLVLMVAAAASARVYGNLELRSKLHNEAEEEAASGPRWRRTWPCCDRCGGCTKSNPADCQCQDLVRSCHPSCRSCVRSPLSVEPPMYQCMDRIPNFCQRRCRPGSLFGR</sequence>
<dbReference type="Gene3D" id="2.10.69.10">
    <property type="entry name" value="Cysteine Protease (Bromelain) Inhibitor, subunit H"/>
    <property type="match status" value="1"/>
</dbReference>
<dbReference type="PANTHER" id="PTHR33479:SF6">
    <property type="entry name" value="BOWMAN-BIRK SERINE PROTEASE INHIBITOR FAMILY PROTEIN, EXPRESSED"/>
    <property type="match status" value="1"/>
</dbReference>
<evidence type="ECO:0000313" key="8">
    <source>
        <dbReference type="EMBL" id="WOK93796.1"/>
    </source>
</evidence>